<keyword evidence="2" id="KW-0808">Transferase</keyword>
<dbReference type="InterPro" id="IPR036282">
    <property type="entry name" value="Glutathione-S-Trfase_C_sf"/>
</dbReference>
<keyword evidence="3" id="KW-1185">Reference proteome</keyword>
<dbReference type="GO" id="GO:0006559">
    <property type="term" value="P:L-phenylalanine catabolic process"/>
    <property type="evidence" value="ECO:0007669"/>
    <property type="project" value="TreeGrafter"/>
</dbReference>
<dbReference type="OrthoDB" id="9799538at2"/>
<evidence type="ECO:0000313" key="2">
    <source>
        <dbReference type="EMBL" id="AUR52662.1"/>
    </source>
</evidence>
<dbReference type="CDD" id="cd03194">
    <property type="entry name" value="GST_C_3"/>
    <property type="match status" value="1"/>
</dbReference>
<name>A0A2I7N8A0_9NEIS</name>
<gene>
    <name evidence="2" type="ORF">CUN60_10255</name>
</gene>
<protein>
    <submittedName>
        <fullName evidence="2">Glutathione S-transferase</fullName>
    </submittedName>
</protein>
<dbReference type="RefSeq" id="WP_102951950.1">
    <property type="nucleotide sequence ID" value="NZ_CP024847.1"/>
</dbReference>
<proteinExistence type="predicted"/>
<dbReference type="PANTHER" id="PTHR42673:SF4">
    <property type="entry name" value="MALEYLACETOACETATE ISOMERASE"/>
    <property type="match status" value="1"/>
</dbReference>
<sequence length="208" mass="23702">MSEFRLIIGNKHLSSWSLRAWLMIKRCKVKFSEIIVDLERQDVKAAILQLSPSGKVPALKHNDLLIWDSLSIGEYLAEVSPSAKLWPTDEAARAIARSVSNEMHSGFATLRKMMPFALFVQKDLPYSEELQGEIKRIEEIWLDCRSKFGQDGEFLFGDFSIADAMFAPVVLRFQTYGYKSDNRAVVDYCNAILAHPDLLEWLNSAKNN</sequence>
<dbReference type="PROSITE" id="PS50404">
    <property type="entry name" value="GST_NTER"/>
    <property type="match status" value="1"/>
</dbReference>
<dbReference type="Pfam" id="PF13410">
    <property type="entry name" value="GST_C_2"/>
    <property type="match status" value="1"/>
</dbReference>
<dbReference type="EMBL" id="CP024847">
    <property type="protein sequence ID" value="AUR52662.1"/>
    <property type="molecule type" value="Genomic_DNA"/>
</dbReference>
<dbReference type="AlphaFoldDB" id="A0A2I7N8A0"/>
<feature type="domain" description="GST N-terminal" evidence="1">
    <location>
        <begin position="4"/>
        <end position="84"/>
    </location>
</feature>
<dbReference type="InterPro" id="IPR040079">
    <property type="entry name" value="Glutathione_S-Trfase"/>
</dbReference>
<reference evidence="3" key="1">
    <citation type="submission" date="2017-11" db="EMBL/GenBank/DDBJ databases">
        <authorList>
            <person name="Chan K.G."/>
            <person name="Lee L.S."/>
        </authorList>
    </citation>
    <scope>NUCLEOTIDE SEQUENCE [LARGE SCALE GENOMIC DNA]</scope>
    <source>
        <strain evidence="3">DSM 100970</strain>
    </source>
</reference>
<dbReference type="Pfam" id="PF13409">
    <property type="entry name" value="GST_N_2"/>
    <property type="match status" value="1"/>
</dbReference>
<dbReference type="GO" id="GO:0006749">
    <property type="term" value="P:glutathione metabolic process"/>
    <property type="evidence" value="ECO:0007669"/>
    <property type="project" value="TreeGrafter"/>
</dbReference>
<dbReference type="SFLD" id="SFLDG00358">
    <property type="entry name" value="Main_(cytGST)"/>
    <property type="match status" value="1"/>
</dbReference>
<dbReference type="KEGG" id="nba:CUN60_10255"/>
<dbReference type="Gene3D" id="3.40.30.10">
    <property type="entry name" value="Glutaredoxin"/>
    <property type="match status" value="1"/>
</dbReference>
<evidence type="ECO:0000259" key="1">
    <source>
        <dbReference type="PROSITE" id="PS50404"/>
    </source>
</evidence>
<dbReference type="GO" id="GO:0004364">
    <property type="term" value="F:glutathione transferase activity"/>
    <property type="evidence" value="ECO:0007669"/>
    <property type="project" value="TreeGrafter"/>
</dbReference>
<dbReference type="PANTHER" id="PTHR42673">
    <property type="entry name" value="MALEYLACETOACETATE ISOMERASE"/>
    <property type="match status" value="1"/>
</dbReference>
<dbReference type="InterPro" id="IPR036249">
    <property type="entry name" value="Thioredoxin-like_sf"/>
</dbReference>
<dbReference type="SUPFAM" id="SSF52833">
    <property type="entry name" value="Thioredoxin-like"/>
    <property type="match status" value="1"/>
</dbReference>
<dbReference type="InterPro" id="IPR004045">
    <property type="entry name" value="Glutathione_S-Trfase_N"/>
</dbReference>
<organism evidence="2 3">
    <name type="scientific">Aquella oligotrophica</name>
    <dbReference type="NCBI Taxonomy" id="2067065"/>
    <lineage>
        <taxon>Bacteria</taxon>
        <taxon>Pseudomonadati</taxon>
        <taxon>Pseudomonadota</taxon>
        <taxon>Betaproteobacteria</taxon>
        <taxon>Neisseriales</taxon>
        <taxon>Neisseriaceae</taxon>
        <taxon>Aquella</taxon>
    </lineage>
</organism>
<dbReference type="Proteomes" id="UP000236655">
    <property type="component" value="Chromosome"/>
</dbReference>
<dbReference type="GO" id="GO:0016034">
    <property type="term" value="F:maleylacetoacetate isomerase activity"/>
    <property type="evidence" value="ECO:0007669"/>
    <property type="project" value="TreeGrafter"/>
</dbReference>
<evidence type="ECO:0000313" key="3">
    <source>
        <dbReference type="Proteomes" id="UP000236655"/>
    </source>
</evidence>
<dbReference type="SUPFAM" id="SSF47616">
    <property type="entry name" value="GST C-terminal domain-like"/>
    <property type="match status" value="1"/>
</dbReference>
<dbReference type="Gene3D" id="1.20.1050.10">
    <property type="match status" value="1"/>
</dbReference>
<dbReference type="SFLD" id="SFLDS00019">
    <property type="entry name" value="Glutathione_Transferase_(cytos"/>
    <property type="match status" value="1"/>
</dbReference>
<dbReference type="CDD" id="cd03043">
    <property type="entry name" value="GST_N_1"/>
    <property type="match status" value="1"/>
</dbReference>
<accession>A0A2I7N8A0</accession>